<organism evidence="2 3">
    <name type="scientific">Hibiscus syriacus</name>
    <name type="common">Rose of Sharon</name>
    <dbReference type="NCBI Taxonomy" id="106335"/>
    <lineage>
        <taxon>Eukaryota</taxon>
        <taxon>Viridiplantae</taxon>
        <taxon>Streptophyta</taxon>
        <taxon>Embryophyta</taxon>
        <taxon>Tracheophyta</taxon>
        <taxon>Spermatophyta</taxon>
        <taxon>Magnoliopsida</taxon>
        <taxon>eudicotyledons</taxon>
        <taxon>Gunneridae</taxon>
        <taxon>Pentapetalae</taxon>
        <taxon>rosids</taxon>
        <taxon>malvids</taxon>
        <taxon>Malvales</taxon>
        <taxon>Malvaceae</taxon>
        <taxon>Malvoideae</taxon>
        <taxon>Hibiscus</taxon>
    </lineage>
</organism>
<sequence>MQQKLMQMQPMIAAYYPNNVTTDHIEADADAAHDSSLLSQQRGSGALGAGGFPDFGRGSSREGIHGGKQDIGRGGSAEGRGGSSGGQGGDGGETLYLKAADERN</sequence>
<dbReference type="AlphaFoldDB" id="A0A6A3A486"/>
<evidence type="ECO:0000313" key="2">
    <source>
        <dbReference type="EMBL" id="KAE8699140.1"/>
    </source>
</evidence>
<evidence type="ECO:0000313" key="3">
    <source>
        <dbReference type="Proteomes" id="UP000436088"/>
    </source>
</evidence>
<accession>A0A6A3A486</accession>
<protein>
    <submittedName>
        <fullName evidence="2">Myosin-11-like</fullName>
    </submittedName>
</protein>
<keyword evidence="3" id="KW-1185">Reference proteome</keyword>
<dbReference type="EMBL" id="VEPZ02001041">
    <property type="protein sequence ID" value="KAE8699140.1"/>
    <property type="molecule type" value="Genomic_DNA"/>
</dbReference>
<comment type="caution">
    <text evidence="2">The sequence shown here is derived from an EMBL/GenBank/DDBJ whole genome shotgun (WGS) entry which is preliminary data.</text>
</comment>
<name>A0A6A3A486_HIBSY</name>
<feature type="compositionally biased region" description="Gly residues" evidence="1">
    <location>
        <begin position="72"/>
        <end position="92"/>
    </location>
</feature>
<gene>
    <name evidence="2" type="ORF">F3Y22_tig00110584pilonHSYRG00012</name>
</gene>
<feature type="compositionally biased region" description="Basic and acidic residues" evidence="1">
    <location>
        <begin position="59"/>
        <end position="71"/>
    </location>
</feature>
<evidence type="ECO:0000256" key="1">
    <source>
        <dbReference type="SAM" id="MobiDB-lite"/>
    </source>
</evidence>
<reference evidence="2" key="1">
    <citation type="submission" date="2019-09" db="EMBL/GenBank/DDBJ databases">
        <title>Draft genome information of white flower Hibiscus syriacus.</title>
        <authorList>
            <person name="Kim Y.-M."/>
        </authorList>
    </citation>
    <scope>NUCLEOTIDE SEQUENCE [LARGE SCALE GENOMIC DNA]</scope>
    <source>
        <strain evidence="2">YM2019G1</strain>
    </source>
</reference>
<feature type="region of interest" description="Disordered" evidence="1">
    <location>
        <begin position="26"/>
        <end position="104"/>
    </location>
</feature>
<proteinExistence type="predicted"/>
<dbReference type="Proteomes" id="UP000436088">
    <property type="component" value="Unassembled WGS sequence"/>
</dbReference>